<protein>
    <submittedName>
        <fullName evidence="2">Pre-mRNA processing factor 4B</fullName>
    </submittedName>
</protein>
<dbReference type="AlphaFoldDB" id="A0A7J8KEV1"/>
<accession>A0A7J8KEV1</accession>
<keyword evidence="3" id="KW-1185">Reference proteome</keyword>
<feature type="region of interest" description="Disordered" evidence="1">
    <location>
        <begin position="54"/>
        <end position="87"/>
    </location>
</feature>
<evidence type="ECO:0000313" key="3">
    <source>
        <dbReference type="Proteomes" id="UP000593571"/>
    </source>
</evidence>
<reference evidence="2 3" key="1">
    <citation type="journal article" date="2020" name="Nature">
        <title>Six reference-quality genomes reveal evolution of bat adaptations.</title>
        <authorList>
            <person name="Jebb D."/>
            <person name="Huang Z."/>
            <person name="Pippel M."/>
            <person name="Hughes G.M."/>
            <person name="Lavrichenko K."/>
            <person name="Devanna P."/>
            <person name="Winkler S."/>
            <person name="Jermiin L.S."/>
            <person name="Skirmuntt E.C."/>
            <person name="Katzourakis A."/>
            <person name="Burkitt-Gray L."/>
            <person name="Ray D.A."/>
            <person name="Sullivan K.A.M."/>
            <person name="Roscito J.G."/>
            <person name="Kirilenko B.M."/>
            <person name="Davalos L.M."/>
            <person name="Corthals A.P."/>
            <person name="Power M.L."/>
            <person name="Jones G."/>
            <person name="Ransome R.D."/>
            <person name="Dechmann D.K.N."/>
            <person name="Locatelli A.G."/>
            <person name="Puechmaille S.J."/>
            <person name="Fedrigo O."/>
            <person name="Jarvis E.D."/>
            <person name="Hiller M."/>
            <person name="Vernes S.C."/>
            <person name="Myers E.W."/>
            <person name="Teeling E.C."/>
        </authorList>
    </citation>
    <scope>NUCLEOTIDE SEQUENCE [LARGE SCALE GENOMIC DNA]</scope>
    <source>
        <strain evidence="2">MRouAeg1</strain>
        <tissue evidence="2">Muscle</tissue>
    </source>
</reference>
<comment type="caution">
    <text evidence="2">The sequence shown here is derived from an EMBL/GenBank/DDBJ whole genome shotgun (WGS) entry which is preliminary data.</text>
</comment>
<gene>
    <name evidence="2" type="ORF">HJG63_015946</name>
</gene>
<dbReference type="EMBL" id="JACASE010000001">
    <property type="protein sequence ID" value="KAF6507423.1"/>
    <property type="molecule type" value="Genomic_DNA"/>
</dbReference>
<proteinExistence type="predicted"/>
<evidence type="ECO:0000313" key="2">
    <source>
        <dbReference type="EMBL" id="KAF6507423.1"/>
    </source>
</evidence>
<evidence type="ECO:0000256" key="1">
    <source>
        <dbReference type="SAM" id="MobiDB-lite"/>
    </source>
</evidence>
<organism evidence="2 3">
    <name type="scientific">Rousettus aegyptiacus</name>
    <name type="common">Egyptian fruit bat</name>
    <name type="synonym">Pteropus aegyptiacus</name>
    <dbReference type="NCBI Taxonomy" id="9407"/>
    <lineage>
        <taxon>Eukaryota</taxon>
        <taxon>Metazoa</taxon>
        <taxon>Chordata</taxon>
        <taxon>Craniata</taxon>
        <taxon>Vertebrata</taxon>
        <taxon>Euteleostomi</taxon>
        <taxon>Mammalia</taxon>
        <taxon>Eutheria</taxon>
        <taxon>Laurasiatheria</taxon>
        <taxon>Chiroptera</taxon>
        <taxon>Yinpterochiroptera</taxon>
        <taxon>Pteropodoidea</taxon>
        <taxon>Pteropodidae</taxon>
        <taxon>Rousettinae</taxon>
        <taxon>Rousettus</taxon>
    </lineage>
</organism>
<name>A0A7J8KEV1_ROUAE</name>
<dbReference type="Proteomes" id="UP000593571">
    <property type="component" value="Unassembled WGS sequence"/>
</dbReference>
<sequence length="110" mass="12060">MIDGLSRANRLLELSLLVEEPRADPWKESEENQKGDDFLLQERDLEMISSVDVKDQKMPAQSIGGLQPEEEQVDPPLEGGLVPHSDVAGLPEEEADLLGEEIEVEGADPG</sequence>